<evidence type="ECO:0000259" key="4">
    <source>
        <dbReference type="PROSITE" id="PS51118"/>
    </source>
</evidence>
<dbReference type="AlphaFoldDB" id="A0A0N9N1T8"/>
<evidence type="ECO:0000256" key="3">
    <source>
        <dbReference type="ARBA" id="ARBA00023163"/>
    </source>
</evidence>
<organism evidence="5 6">
    <name type="scientific">Gordonia phthalatica</name>
    <dbReference type="NCBI Taxonomy" id="1136941"/>
    <lineage>
        <taxon>Bacteria</taxon>
        <taxon>Bacillati</taxon>
        <taxon>Actinomycetota</taxon>
        <taxon>Actinomycetes</taxon>
        <taxon>Mycobacteriales</taxon>
        <taxon>Gordoniaceae</taxon>
        <taxon>Gordonia</taxon>
    </lineage>
</organism>
<name>A0A0N9N1T8_9ACTN</name>
<dbReference type="STRING" id="1136941.ACH46_05800"/>
<gene>
    <name evidence="5" type="ORF">ACH46_05800</name>
</gene>
<proteinExistence type="predicted"/>
<dbReference type="SUPFAM" id="SSF46785">
    <property type="entry name" value="Winged helix' DNA-binding domain"/>
    <property type="match status" value="1"/>
</dbReference>
<dbReference type="GO" id="GO:0003677">
    <property type="term" value="F:DNA binding"/>
    <property type="evidence" value="ECO:0007669"/>
    <property type="project" value="UniProtKB-KW"/>
</dbReference>
<dbReference type="PROSITE" id="PS51118">
    <property type="entry name" value="HTH_HXLR"/>
    <property type="match status" value="1"/>
</dbReference>
<accession>A0A0N9N1T8</accession>
<protein>
    <submittedName>
        <fullName evidence="5">Transcriptional regulator</fullName>
    </submittedName>
</protein>
<dbReference type="Gene3D" id="3.30.1050.10">
    <property type="entry name" value="SCP2 sterol-binding domain"/>
    <property type="match status" value="1"/>
</dbReference>
<dbReference type="RefSeq" id="WP_062392080.1">
    <property type="nucleotide sequence ID" value="NZ_CP011853.1"/>
</dbReference>
<dbReference type="PANTHER" id="PTHR33204:SF18">
    <property type="entry name" value="TRANSCRIPTIONAL REGULATORY PROTEIN"/>
    <property type="match status" value="1"/>
</dbReference>
<dbReference type="KEGG" id="goq:ACH46_05800"/>
<dbReference type="Pfam" id="PF01638">
    <property type="entry name" value="HxlR"/>
    <property type="match status" value="1"/>
</dbReference>
<reference evidence="6" key="1">
    <citation type="submission" date="2015-06" db="EMBL/GenBank/DDBJ databases">
        <title>Complete genome sequence and metabolic analysis of phthalate degradation pathway in Gordonia sp. QH-11.</title>
        <authorList>
            <person name="Jin D."/>
            <person name="Kong X."/>
            <person name="Bai Z."/>
        </authorList>
    </citation>
    <scope>NUCLEOTIDE SEQUENCE [LARGE SCALE GENOMIC DNA]</scope>
    <source>
        <strain evidence="6">QH-11</strain>
    </source>
</reference>
<dbReference type="PANTHER" id="PTHR33204">
    <property type="entry name" value="TRANSCRIPTIONAL REGULATOR, MARR FAMILY"/>
    <property type="match status" value="1"/>
</dbReference>
<feature type="domain" description="HTH hxlR-type" evidence="4">
    <location>
        <begin position="10"/>
        <end position="108"/>
    </location>
</feature>
<keyword evidence="1" id="KW-0805">Transcription regulation</keyword>
<dbReference type="PATRIC" id="fig|1136941.3.peg.1185"/>
<keyword evidence="2" id="KW-0238">DNA-binding</keyword>
<dbReference type="OrthoDB" id="9792527at2"/>
<sequence length="193" mass="20861">MPQRSYQHYCVIGRALDVIGDRWTLLVVRELCGGSRRYSDLFADLPGISTDMLASRLRGLEEDGLVTKQRVGPRASASVYALTDDGEALRPVLTALAVWGGRRLGERSEKDAIRAHWMAFPLGPAIAEVIGTGTVDVVIDGAAPFHVDVRDGVAEHHDGGADRPDAELHLTLETAVAIVRGERALTDADLSRP</sequence>
<dbReference type="InterPro" id="IPR002577">
    <property type="entry name" value="HTH_HxlR"/>
</dbReference>
<evidence type="ECO:0000313" key="6">
    <source>
        <dbReference type="Proteomes" id="UP000063789"/>
    </source>
</evidence>
<dbReference type="EMBL" id="CP011853">
    <property type="protein sequence ID" value="ALG84108.1"/>
    <property type="molecule type" value="Genomic_DNA"/>
</dbReference>
<dbReference type="Proteomes" id="UP000063789">
    <property type="component" value="Chromosome"/>
</dbReference>
<keyword evidence="3" id="KW-0804">Transcription</keyword>
<keyword evidence="6" id="KW-1185">Reference proteome</keyword>
<dbReference type="Gene3D" id="1.10.10.10">
    <property type="entry name" value="Winged helix-like DNA-binding domain superfamily/Winged helix DNA-binding domain"/>
    <property type="match status" value="1"/>
</dbReference>
<evidence type="ECO:0000256" key="1">
    <source>
        <dbReference type="ARBA" id="ARBA00023015"/>
    </source>
</evidence>
<dbReference type="InterPro" id="IPR036390">
    <property type="entry name" value="WH_DNA-bd_sf"/>
</dbReference>
<evidence type="ECO:0000313" key="5">
    <source>
        <dbReference type="EMBL" id="ALG84108.1"/>
    </source>
</evidence>
<evidence type="ECO:0000256" key="2">
    <source>
        <dbReference type="ARBA" id="ARBA00023125"/>
    </source>
</evidence>
<reference evidence="5 6" key="2">
    <citation type="journal article" date="2017" name="Int. J. Syst. Evol. Microbiol.">
        <title>Gordonia phthalatica sp. nov., a di-n-butyl phthalate-degrading bacterium isolated from activated sludge.</title>
        <authorList>
            <person name="Jin D."/>
            <person name="Kong X."/>
            <person name="Jia M."/>
            <person name="Yu X."/>
            <person name="Wang X."/>
            <person name="Zhuang X."/>
            <person name="Deng Y."/>
            <person name="Bai Z."/>
        </authorList>
    </citation>
    <scope>NUCLEOTIDE SEQUENCE [LARGE SCALE GENOMIC DNA]</scope>
    <source>
        <strain evidence="5 6">QH-11</strain>
    </source>
</reference>
<dbReference type="InterPro" id="IPR036527">
    <property type="entry name" value="SCP2_sterol-bd_dom_sf"/>
</dbReference>
<dbReference type="InterPro" id="IPR036388">
    <property type="entry name" value="WH-like_DNA-bd_sf"/>
</dbReference>